<sequence length="256" mass="29793">MFNYVGFKNGIYDLSNATFILTADIVENIQIDNDYAPLLDHIHLLMIKLKFYPNPTKSKQILCCDDMNNHAKTLSKAAFLSYGNAWFSLMSYERKRLDIFHDWDIPTIINSNKLPNYKDESGEVVRYKNKGVGTFCPVSFIESRNLLRMATNNTYQFIFDRCKYEGGTFTSVPQLNKAMKAYINEKYEMKQAFKDTINITNIMLVDNRYVENKLNICKSCRKEHKKGCCDKYDRLNRSKSHVILNITLSYGIPDDD</sequence>
<dbReference type="Proteomes" id="UP000602510">
    <property type="component" value="Unassembled WGS sequence"/>
</dbReference>
<dbReference type="AlphaFoldDB" id="A0A833WGI9"/>
<reference evidence="1" key="1">
    <citation type="submission" date="2020-04" db="EMBL/GenBank/DDBJ databases">
        <title>Hybrid Assembly of Korean Phytophthora infestans isolates.</title>
        <authorList>
            <person name="Prokchorchik M."/>
            <person name="Lee Y."/>
            <person name="Seo J."/>
            <person name="Cho J.-H."/>
            <person name="Park Y.-E."/>
            <person name="Jang D.-C."/>
            <person name="Im J.-S."/>
            <person name="Choi J.-G."/>
            <person name="Park H.-J."/>
            <person name="Lee G.-B."/>
            <person name="Lee Y.-G."/>
            <person name="Hong S.-Y."/>
            <person name="Cho K."/>
            <person name="Sohn K.H."/>
        </authorList>
    </citation>
    <scope>NUCLEOTIDE SEQUENCE</scope>
    <source>
        <strain evidence="1">KR_1_A1</strain>
    </source>
</reference>
<organism evidence="1 2">
    <name type="scientific">Phytophthora infestans</name>
    <name type="common">Potato late blight agent</name>
    <name type="synonym">Botrytis infestans</name>
    <dbReference type="NCBI Taxonomy" id="4787"/>
    <lineage>
        <taxon>Eukaryota</taxon>
        <taxon>Sar</taxon>
        <taxon>Stramenopiles</taxon>
        <taxon>Oomycota</taxon>
        <taxon>Peronosporomycetes</taxon>
        <taxon>Peronosporales</taxon>
        <taxon>Peronosporaceae</taxon>
        <taxon>Phytophthora</taxon>
    </lineage>
</organism>
<evidence type="ECO:0000313" key="1">
    <source>
        <dbReference type="EMBL" id="KAF4033650.1"/>
    </source>
</evidence>
<protein>
    <submittedName>
        <fullName evidence="1">Uncharacterized protein</fullName>
    </submittedName>
</protein>
<keyword evidence="2" id="KW-1185">Reference proteome</keyword>
<evidence type="ECO:0000313" key="2">
    <source>
        <dbReference type="Proteomes" id="UP000602510"/>
    </source>
</evidence>
<dbReference type="EMBL" id="WSZM01000413">
    <property type="protein sequence ID" value="KAF4033650.1"/>
    <property type="molecule type" value="Genomic_DNA"/>
</dbReference>
<comment type="caution">
    <text evidence="1">The sequence shown here is derived from an EMBL/GenBank/DDBJ whole genome shotgun (WGS) entry which is preliminary data.</text>
</comment>
<name>A0A833WGI9_PHYIN</name>
<proteinExistence type="predicted"/>
<gene>
    <name evidence="1" type="ORF">GN244_ATG14473</name>
</gene>
<accession>A0A833WGI9</accession>